<sequence length="960" mass="101639">MLPLLLCVPCAAPPLLRWVQTARAGEALTLLAEQQPIRFGYAALDAAEPQGASEGNAARRQLDSSGAQIRVDATTKHQEFAGFGGAFTEASAINWRKLSDDDQAELIRLYFSDPTEGGMGYTMGRVPINSCDFSPATYSFDEVVGDVALEHFDDEVKHDMDNGMIPMILAAQKEVAHRAHKLGLSSEQLTLRLLASPWSPPAWMKLPVYGVPGDDGNGVRLATASAKPNGLDPVYAGSWAAYFSRWLSAYQNHGVGPFWGVTVQNEPEATAGWEAMLYTPDYQATFVAEHLGPTLEKDHPEVKIIGFDHNKDHVLEWAEALYANPKAKAYLAGVGVHWYGGLNTQNLHDTHALAPEKFILATEACNCVGNVVFKSPNVAAWWRRAERLAIDILEDLRYWTVGWIDWNLLLDATGGPNHLKNLCDANIIQNADKKLGEDTLIKQASFYYMGHFSRYIMPGAKRVGVTQTIETEVPPLAPSDIKNGAALLFAPCDPESKVQMFSLDKGGGSGLQGRSLVAAGTNEAPGSDGFNIGGECVEFCLSGECWFPKVQLWACAPGYSTSGSEPIHGGKGNQQWDITIVKGGAQLRVVGDGTTPAEPSCLTAINTAGWAVDLDAGVQATAAQLQPCKEQGDPSQTFILGGSGEGSGLADGSFTVSTAAGFVGIEGKTDLCMQPQLEKLPHVDAVAFENPDGSIALIAMNTNDKEVNFTLVDQTAGLEAPHTLPAHSIHTYRWGGPAQRHPAELDAEELPAAEAQVAPAEATVAPQVTREASAPAADTGAGDPAAAAVANPASDDDATVKSQGAVAPRLDMGQNVASSVKHDIESPAIFGVKEVDGTLHPTYVEYVVATEQSALAGETLAPDAQTQLATATGSIGDRDTASQISEVPLLLAAAAAVVVFGAVRLAARARSNPDSVAPVFSAFPEAVAAASSAYKRRGVPEEEAMLAAYSRFEEGAASGF</sequence>
<name>X5DAE6_9EUKA</name>
<evidence type="ECO:0000256" key="4">
    <source>
        <dbReference type="SAM" id="MobiDB-lite"/>
    </source>
</evidence>
<keyword evidence="2" id="KW-0732">Signal</keyword>
<evidence type="ECO:0000256" key="2">
    <source>
        <dbReference type="ARBA" id="ARBA00022729"/>
    </source>
</evidence>
<dbReference type="PANTHER" id="PTHR11069:SF23">
    <property type="entry name" value="LYSOSOMAL ACID GLUCOSYLCERAMIDASE"/>
    <property type="match status" value="1"/>
</dbReference>
<comment type="similarity">
    <text evidence="1">Belongs to the glycosyl hydrolase 30 family.</text>
</comment>
<feature type="domain" description="Glycosyl hydrolase family 30 beta sandwich" evidence="6">
    <location>
        <begin position="682"/>
        <end position="732"/>
    </location>
</feature>
<dbReference type="GO" id="GO:0016020">
    <property type="term" value="C:membrane"/>
    <property type="evidence" value="ECO:0007669"/>
    <property type="project" value="GOC"/>
</dbReference>
<dbReference type="Gene3D" id="3.20.20.80">
    <property type="entry name" value="Glycosidases"/>
    <property type="match status" value="1"/>
</dbReference>
<dbReference type="InterPro" id="IPR017853">
    <property type="entry name" value="GH"/>
</dbReference>
<organism evidence="7">
    <name type="scientific">Tisochrysis lutea</name>
    <dbReference type="NCBI Taxonomy" id="1321669"/>
    <lineage>
        <taxon>Eukaryota</taxon>
        <taxon>Haptista</taxon>
        <taxon>Haptophyta</taxon>
        <taxon>Prymnesiophyceae</taxon>
        <taxon>Isochrysidales</taxon>
        <taxon>Isochrysidaceae</taxon>
        <taxon>Tisochrysis</taxon>
    </lineage>
</organism>
<evidence type="ECO:0000256" key="1">
    <source>
        <dbReference type="ARBA" id="ARBA00005382"/>
    </source>
</evidence>
<proteinExistence type="evidence at transcript level"/>
<dbReference type="GO" id="GO:0006680">
    <property type="term" value="P:glucosylceramide catabolic process"/>
    <property type="evidence" value="ECO:0007669"/>
    <property type="project" value="TreeGrafter"/>
</dbReference>
<dbReference type="Pfam" id="PF02055">
    <property type="entry name" value="Glyco_hydro_30"/>
    <property type="match status" value="1"/>
</dbReference>
<feature type="region of interest" description="Disordered" evidence="4">
    <location>
        <begin position="755"/>
        <end position="802"/>
    </location>
</feature>
<dbReference type="PANTHER" id="PTHR11069">
    <property type="entry name" value="GLUCOSYLCERAMIDASE"/>
    <property type="match status" value="1"/>
</dbReference>
<dbReference type="GO" id="GO:0004348">
    <property type="term" value="F:glucosylceramidase activity"/>
    <property type="evidence" value="ECO:0007669"/>
    <property type="project" value="InterPro"/>
</dbReference>
<accession>X5DAE6</accession>
<feature type="compositionally biased region" description="Low complexity" evidence="4">
    <location>
        <begin position="755"/>
        <end position="793"/>
    </location>
</feature>
<dbReference type="InterPro" id="IPR033452">
    <property type="entry name" value="GH30_C"/>
</dbReference>
<keyword evidence="3" id="KW-0378">Hydrolase</keyword>
<dbReference type="InterPro" id="IPR001139">
    <property type="entry name" value="Glyco_hydro_30"/>
</dbReference>
<dbReference type="Gene3D" id="2.60.40.1180">
    <property type="entry name" value="Golgi alpha-mannosidase II"/>
    <property type="match status" value="1"/>
</dbReference>
<evidence type="ECO:0000259" key="5">
    <source>
        <dbReference type="Pfam" id="PF02055"/>
    </source>
</evidence>
<evidence type="ECO:0000313" key="7">
    <source>
        <dbReference type="EMBL" id="AHW52384.1"/>
    </source>
</evidence>
<protein>
    <submittedName>
        <fullName evidence="7">GH30</fullName>
    </submittedName>
</protein>
<dbReference type="EMBL" id="KF233707">
    <property type="protein sequence ID" value="AHW52384.1"/>
    <property type="molecule type" value="mRNA"/>
</dbReference>
<dbReference type="InterPro" id="IPR033453">
    <property type="entry name" value="Glyco_hydro_30_TIM-barrel"/>
</dbReference>
<dbReference type="AlphaFoldDB" id="X5DAE6"/>
<dbReference type="PROSITE" id="PS50231">
    <property type="entry name" value="RICIN_B_LECTIN"/>
    <property type="match status" value="1"/>
</dbReference>
<dbReference type="Pfam" id="PF17189">
    <property type="entry name" value="Glyco_hydro_30C"/>
    <property type="match status" value="1"/>
</dbReference>
<dbReference type="SUPFAM" id="SSF51445">
    <property type="entry name" value="(Trans)glycosidases"/>
    <property type="match status" value="1"/>
</dbReference>
<evidence type="ECO:0000259" key="6">
    <source>
        <dbReference type="Pfam" id="PF17189"/>
    </source>
</evidence>
<evidence type="ECO:0000256" key="3">
    <source>
        <dbReference type="ARBA" id="ARBA00022801"/>
    </source>
</evidence>
<reference evidence="7" key="1">
    <citation type="journal article" date="2014" name="J. Proteomics">
        <title>Comparative proteomics reveals proteins impacted by nitrogen deprivation in wild-type and high lipid-accumulating mutant strains of Tisochrysis lutea.</title>
        <authorList>
            <person name="Garnier M."/>
            <person name="Carrier G."/>
            <person name="Rogniaux H."/>
            <person name="Nicolau E."/>
            <person name="Bougaran G."/>
            <person name="Saint-Jean B."/>
            <person name="Cadoret J.P."/>
        </authorList>
    </citation>
    <scope>NUCLEOTIDE SEQUENCE</scope>
</reference>
<dbReference type="InterPro" id="IPR013780">
    <property type="entry name" value="Glyco_hydro_b"/>
</dbReference>
<feature type="domain" description="Glycosyl hydrolase family 30 TIM-barrel" evidence="5">
    <location>
        <begin position="81"/>
        <end position="456"/>
    </location>
</feature>